<comment type="similarity">
    <text evidence="1">Belongs to the glutaredoxin family.</text>
</comment>
<dbReference type="SUPFAM" id="SSF52833">
    <property type="entry name" value="Thioredoxin-like"/>
    <property type="match status" value="2"/>
</dbReference>
<feature type="domain" description="Thioredoxin-like fold" evidence="3">
    <location>
        <begin position="34"/>
        <end position="107"/>
    </location>
</feature>
<comment type="caution">
    <text evidence="4">The sequence shown here is derived from an EMBL/GenBank/DDBJ whole genome shotgun (WGS) entry which is preliminary data.</text>
</comment>
<dbReference type="Proteomes" id="UP000632195">
    <property type="component" value="Unassembled WGS sequence"/>
</dbReference>
<gene>
    <name evidence="4" type="ORF">GCM10007108_03320</name>
</gene>
<evidence type="ECO:0000256" key="2">
    <source>
        <dbReference type="ARBA" id="ARBA00022982"/>
    </source>
</evidence>
<dbReference type="InterPro" id="IPR036249">
    <property type="entry name" value="Thioredoxin-like_sf"/>
</dbReference>
<dbReference type="AlphaFoldDB" id="A0AA37BQ69"/>
<dbReference type="RefSeq" id="WP_188679764.1">
    <property type="nucleotide sequence ID" value="NZ_BMNY01000001.1"/>
</dbReference>
<reference evidence="4" key="2">
    <citation type="submission" date="2022-09" db="EMBL/GenBank/DDBJ databases">
        <authorList>
            <person name="Sun Q."/>
            <person name="Ohkuma M."/>
        </authorList>
    </citation>
    <scope>NUCLEOTIDE SEQUENCE</scope>
    <source>
        <strain evidence="4">JCM 13583</strain>
    </source>
</reference>
<dbReference type="InterPro" id="IPR012336">
    <property type="entry name" value="Thioredoxin-like_fold"/>
</dbReference>
<keyword evidence="5" id="KW-1185">Reference proteome</keyword>
<organism evidence="4 5">
    <name type="scientific">Thermogymnomonas acidicola</name>
    <dbReference type="NCBI Taxonomy" id="399579"/>
    <lineage>
        <taxon>Archaea</taxon>
        <taxon>Methanobacteriati</taxon>
        <taxon>Thermoplasmatota</taxon>
        <taxon>Thermoplasmata</taxon>
        <taxon>Thermoplasmatales</taxon>
        <taxon>Thermogymnomonas</taxon>
    </lineage>
</organism>
<dbReference type="CDD" id="cd02975">
    <property type="entry name" value="PfPDO_like_N"/>
    <property type="match status" value="1"/>
</dbReference>
<feature type="domain" description="Thioredoxin-like fold" evidence="3">
    <location>
        <begin position="136"/>
        <end position="208"/>
    </location>
</feature>
<dbReference type="Gene3D" id="3.40.30.10">
    <property type="entry name" value="Glutaredoxin"/>
    <property type="match status" value="2"/>
</dbReference>
<evidence type="ECO:0000259" key="3">
    <source>
        <dbReference type="Pfam" id="PF13192"/>
    </source>
</evidence>
<name>A0AA37BQ69_9ARCH</name>
<evidence type="ECO:0000256" key="1">
    <source>
        <dbReference type="ARBA" id="ARBA00007787"/>
    </source>
</evidence>
<accession>A0AA37BQ69</accession>
<dbReference type="CDD" id="cd02973">
    <property type="entry name" value="TRX_GRX_like"/>
    <property type="match status" value="1"/>
</dbReference>
<reference evidence="4" key="1">
    <citation type="journal article" date="2014" name="Int. J. Syst. Evol. Microbiol.">
        <title>Complete genome sequence of Corynebacterium casei LMG S-19264T (=DSM 44701T), isolated from a smear-ripened cheese.</title>
        <authorList>
            <consortium name="US DOE Joint Genome Institute (JGI-PGF)"/>
            <person name="Walter F."/>
            <person name="Albersmeier A."/>
            <person name="Kalinowski J."/>
            <person name="Ruckert C."/>
        </authorList>
    </citation>
    <scope>NUCLEOTIDE SEQUENCE</scope>
    <source>
        <strain evidence="4">JCM 13583</strain>
    </source>
</reference>
<keyword evidence="2" id="KW-0813">Transport</keyword>
<sequence>MALIRDEDRKYLSEEFEKYLKDKVDLVIFKSDSEDCKYCEQTVEIGKELASINSKINLIVYDFSDEKAREEYGVTKYPAVVVAKSGEKDGRIKYYGLPSGYEFGSLVEDIKNVSRGEAPVSSKALEVISKIDKPIKIKVYVTPTCPYCPRAVGTAHKFAILNKNITGEMIESLEFESEAEEVGVSSVPHVVINDEVQFVGALPDDQFAQYVKEAYENA</sequence>
<protein>
    <submittedName>
        <fullName evidence="4">Glutaredoxin</fullName>
    </submittedName>
</protein>
<evidence type="ECO:0000313" key="5">
    <source>
        <dbReference type="Proteomes" id="UP000632195"/>
    </source>
</evidence>
<dbReference type="NCBIfam" id="TIGR02187">
    <property type="entry name" value="PDO_seleno_TRX"/>
    <property type="match status" value="1"/>
</dbReference>
<dbReference type="InterPro" id="IPR011903">
    <property type="entry name" value="TON_0319-like"/>
</dbReference>
<dbReference type="PROSITE" id="PS51354">
    <property type="entry name" value="GLUTAREDOXIN_2"/>
    <property type="match status" value="1"/>
</dbReference>
<evidence type="ECO:0000313" key="4">
    <source>
        <dbReference type="EMBL" id="GGM68586.1"/>
    </source>
</evidence>
<proteinExistence type="inferred from homology"/>
<dbReference type="Pfam" id="PF13192">
    <property type="entry name" value="Thioredoxin_3"/>
    <property type="match status" value="2"/>
</dbReference>
<dbReference type="PANTHER" id="PTHR37170">
    <property type="entry name" value="GLUTAREDOXIN-RELATED"/>
    <property type="match status" value="1"/>
</dbReference>
<dbReference type="PANTHER" id="PTHR37170:SF1">
    <property type="entry name" value="GLUTAREDOXIN-LIKE PROTEIN"/>
    <property type="match status" value="1"/>
</dbReference>
<keyword evidence="2" id="KW-0249">Electron transport</keyword>
<dbReference type="EMBL" id="BMNY01000001">
    <property type="protein sequence ID" value="GGM68586.1"/>
    <property type="molecule type" value="Genomic_DNA"/>
</dbReference>